<dbReference type="Pfam" id="PF01569">
    <property type="entry name" value="PAP2"/>
    <property type="match status" value="1"/>
</dbReference>
<sequence length="973" mass="102554">MRRGRGRGVGLVVAVLLAGSIGAGAGTASADAGGAVAGAPRSGGYWATSYEPGTPRPAGFPAKGAARNTRGETARVTTTVDEVRSGHPNETSATEGVESLADQDSATKWYARDSGRPTEDAPVHVIYSLPDPAAVTGYSLTSANDAAPRDPATWTVLGSDRDAAAEDADDPSWKVLNQQKEQRFDARGQSNFYAIGTPHPYRHYQLRITGNCADRCEGPAGDHEKLQLADWTLRSSAGSSASALGVSVENADSAGAADGSAALRYAGRVLDSGPASSTVVLRSGLDVPLGRTSKLSYALRPENAASAHVSIEVVHSAPDGRKPATYEVDSRPTPAPGEWGTVEADLGTLAGRRVSEIRLRYEDGHAEAGAALTGWIDDLALGKAVVDDTTTWSYLDTPDIDPARGEDDRTAWTRTGFDAGDVPWKQATGPFGVKNDGVDLGSGFPVRTKLNLRKDSGDDVEAYFFRTSFTVDRAQLASLTGLVGTVVFDDTVTVYLNGSRIAGHADGEIEKNLQYQTPDGVTGSGDPEKARFVAPVSAVREGVNTLAVEVHQSDTSSSDAYFGLGSLAQATDSLPFTDQQLSTSYASDDRPTAPDGGDYVTWLLRSFDTARGTPSLMGPNEELEKGTTYEDLIAINDRTVVDINNAPSGPGDSRVHKALVDGANSPYVTMADGLGSALGPLYSQAMKNGELPRTEALLSARIEKTPESSADWYQLAKNAYSYKRPFVRMGFTGDQGLIEQWDSPGGYDGLAGDGSFPSGHTSHGYAQGITLATLLPELAPQILARASEYGDNRIVLAFHYPTDIMGGRVVGAKTAQLRWSDPEFRTLLGQARDELESVLTQKCRESGAGGTLTRCAGSGTPYLPTAEALKVYQQRMTYGYPHIGDEGLPPAVPDGAEDLLRTAHPKLTDSQRRAVLAATQIPSGSALDEQGEGGSWQRIDLAAAMAAKVAVHRDGTLTVGGVRVSAEGVPIDG</sequence>
<organism evidence="4">
    <name type="scientific">Streptomyces sp. NBC_01401</name>
    <dbReference type="NCBI Taxonomy" id="2903854"/>
    <lineage>
        <taxon>Bacteria</taxon>
        <taxon>Bacillati</taxon>
        <taxon>Actinomycetota</taxon>
        <taxon>Actinomycetes</taxon>
        <taxon>Kitasatosporales</taxon>
        <taxon>Streptomycetaceae</taxon>
        <taxon>Streptomyces</taxon>
    </lineage>
</organism>
<dbReference type="InterPro" id="IPR000326">
    <property type="entry name" value="PAP2/HPO"/>
</dbReference>
<dbReference type="AlphaFoldDB" id="A0AAU3H4T7"/>
<feature type="chain" id="PRO_5043693312" evidence="2">
    <location>
        <begin position="26"/>
        <end position="973"/>
    </location>
</feature>
<feature type="signal peptide" evidence="2">
    <location>
        <begin position="1"/>
        <end position="25"/>
    </location>
</feature>
<evidence type="ECO:0000256" key="2">
    <source>
        <dbReference type="SAM" id="SignalP"/>
    </source>
</evidence>
<dbReference type="SUPFAM" id="SSF48317">
    <property type="entry name" value="Acid phosphatase/Vanadium-dependent haloperoxidase"/>
    <property type="match status" value="1"/>
</dbReference>
<dbReference type="InterPro" id="IPR001011">
    <property type="entry name" value="Acid_Pase_classA_bac"/>
</dbReference>
<evidence type="ECO:0000259" key="3">
    <source>
        <dbReference type="SMART" id="SM00014"/>
    </source>
</evidence>
<feature type="region of interest" description="Disordered" evidence="1">
    <location>
        <begin position="82"/>
        <end position="101"/>
    </location>
</feature>
<proteinExistence type="predicted"/>
<name>A0AAU3H4T7_9ACTN</name>
<dbReference type="EMBL" id="CP109535">
    <property type="protein sequence ID" value="WTY99389.1"/>
    <property type="molecule type" value="Genomic_DNA"/>
</dbReference>
<dbReference type="GO" id="GO:0030288">
    <property type="term" value="C:outer membrane-bounded periplasmic space"/>
    <property type="evidence" value="ECO:0007669"/>
    <property type="project" value="InterPro"/>
</dbReference>
<dbReference type="SMART" id="SM00014">
    <property type="entry name" value="acidPPc"/>
    <property type="match status" value="1"/>
</dbReference>
<evidence type="ECO:0000256" key="1">
    <source>
        <dbReference type="SAM" id="MobiDB-lite"/>
    </source>
</evidence>
<gene>
    <name evidence="4" type="ORF">OG626_33055</name>
</gene>
<dbReference type="CDD" id="cd03397">
    <property type="entry name" value="PAP2_acid_phosphatase"/>
    <property type="match status" value="1"/>
</dbReference>
<feature type="region of interest" description="Disordered" evidence="1">
    <location>
        <begin position="52"/>
        <end position="74"/>
    </location>
</feature>
<reference evidence="4" key="1">
    <citation type="submission" date="2022-10" db="EMBL/GenBank/DDBJ databases">
        <title>The complete genomes of actinobacterial strains from the NBC collection.</title>
        <authorList>
            <person name="Joergensen T.S."/>
            <person name="Alvarez Arevalo M."/>
            <person name="Sterndorff E.B."/>
            <person name="Faurdal D."/>
            <person name="Vuksanovic O."/>
            <person name="Mourched A.-S."/>
            <person name="Charusanti P."/>
            <person name="Shaw S."/>
            <person name="Blin K."/>
            <person name="Weber T."/>
        </authorList>
    </citation>
    <scope>NUCLEOTIDE SEQUENCE</scope>
    <source>
        <strain evidence="4">NBC_01401</strain>
    </source>
</reference>
<dbReference type="Gene3D" id="2.60.120.260">
    <property type="entry name" value="Galactose-binding domain-like"/>
    <property type="match status" value="2"/>
</dbReference>
<dbReference type="InterPro" id="IPR036938">
    <property type="entry name" value="PAP2/HPO_sf"/>
</dbReference>
<dbReference type="Gene3D" id="1.20.144.10">
    <property type="entry name" value="Phosphatidic acid phosphatase type 2/haloperoxidase"/>
    <property type="match status" value="1"/>
</dbReference>
<evidence type="ECO:0000313" key="4">
    <source>
        <dbReference type="EMBL" id="WTY99389.1"/>
    </source>
</evidence>
<protein>
    <submittedName>
        <fullName evidence="4">Phosphatase PAP2 family protein</fullName>
    </submittedName>
</protein>
<keyword evidence="2" id="KW-0732">Signal</keyword>
<feature type="domain" description="Phosphatidic acid phosphatase type 2/haloperoxidase" evidence="3">
    <location>
        <begin position="697"/>
        <end position="819"/>
    </location>
</feature>
<accession>A0AAU3H4T7</accession>
<dbReference type="GO" id="GO:0003993">
    <property type="term" value="F:acid phosphatase activity"/>
    <property type="evidence" value="ECO:0007669"/>
    <property type="project" value="InterPro"/>
</dbReference>